<sequence length="1561" mass="176949">MTCRVETRGDTETTPYTKEQEEEAAKILAEQKARKEEEELVKQAKKLALLEEQAAKKKKLEEELERLKKEEEEKLKAVEEEEEEEKVEEEVPLIRRARRERVEPSGTQKEDPWLEKNVSEWVADLSLGEEEEAMLYVLREEQEAVVKESESEEDPLRRQTIEDEKKLQWKLCLARDKKKQLEEASKVAKELEAVKEQSAQMEVHADVLGKMEVMARNIELLARAQEEQYQFARSQDVTLRSIGLGFREFARKMMMHMDIEVKARMESIERFCTDPIEGTELAAPREEEARPRRDPVKVKPWLDRFVVVYSDDILLFSKTLQEHEGHQRQVLEKLREANFKINAEKCEWAKTQLLYLGHVLDGDGIKPEDSKIAAIRDWPTPRTLTELRSFLGLANYYRKFVRNFSTIAAPLRRLLKKEAIWEWDRDCTSALKKLKRALIEYPVLKVADPSLPFVVTTDACQYGIGVVLQQDDGNGYRPVEFTSARMPSEKVATSTYERELYPLRQALDHSKHYLLGRHFKLYSDHETLRWLKTQAKMTPKLTRWAAEIDQFDFELKPVKGKYNVVADALSRRAGYFGAIVHYLDIGRDLQQKVKEAYAQDPIYSDLLKRVEEFPESERDYRTTDGLLFEKTNVADRLCVPNSEEIRSLILGECHDTEGYFGWQKTLANLIRAYTWPGPYSFEEVRVITSETPFCEIRFTHGHLGLHGRCLTRAETLQELQDREVRSALDPILQSNPEVEWLAWHELEIWMDEALMEEAAVDAANAQAAGLSHRRKPRWGGRHRRNMAWEGRENDPMQTDEPHWLLGNDLRERGPGGGETEIVQWEEGGGVELGSSLAAQAQNTNKEEDGGEDQLDKREHVATEGERQIRNKEEEGRVGDGIQRIQLDGKDLEKGALSMQEKGEEREDKQEPNSGDYGMPLEGIVSTEEENGTSSTSGSEVSESDTLETGQSDQQQMEEQEERVEEEESREVDMGGEEQMEDSTQAEELQEAALEDESSFFVTVTMRKMAPLMTVMDHPLDEHQSQQRTTRGILKYVVDFYSQLGTEEEQWTSEAMAKAPEQEVWRHFRNCLDLESKCKLEEDIEPEEVERAIAELPRLKAPWMDGMPGSGIAPNVVSYGCLIQLYSKVVYSIIINGFCKAGDMAKAQELVCKMKEEGTYPNHMTYTSIIDGYARLGDANGALETVKAMRKAGYRPNTVAYNCIIKGLLHAKNVEKAEEILREMTAAGVKPDLHTYTVMMDGLARNGQIEKAFEFFRKVKADGIKVDEVTYGVLVNACCKVGRMQTALALANEMRQEMGLRMNNILYVTLMDGWAQRGDVWEVADLMLQMRNEGLPVDAPHYCALIGACGRAGDMPRAMETVAEMERVGIKPSLRVFTALITGWARVGNPAAAVSVYRKLKSQGLKADLPVFHALLSCLITKAPLPDGVSEKEILSVCDDMKDAGIVVDARTASFWDMQLRKLALPFAGGFLNALQDVFPSDWQTAADRNYADVANAAVGQMADDIRAGSLLETASMMMTMGITPLAGEGRPHEGDGANRHVVDVGMQSAASPPAANGFQVS</sequence>
<dbReference type="InterPro" id="IPR050667">
    <property type="entry name" value="PPR-containing_protein"/>
</dbReference>
<evidence type="ECO:0000256" key="9">
    <source>
        <dbReference type="PROSITE-ProRule" id="PRU00708"/>
    </source>
</evidence>
<dbReference type="Gene3D" id="3.30.70.270">
    <property type="match status" value="2"/>
</dbReference>
<evidence type="ECO:0000256" key="6">
    <source>
        <dbReference type="ARBA" id="ARBA00022759"/>
    </source>
</evidence>
<gene>
    <name evidence="15" type="ORF">CBR_g70710</name>
</gene>
<feature type="repeat" description="PPR" evidence="9">
    <location>
        <begin position="1302"/>
        <end position="1336"/>
    </location>
</feature>
<dbReference type="InterPro" id="IPR000477">
    <property type="entry name" value="RT_dom"/>
</dbReference>
<dbReference type="Gene3D" id="1.25.40.10">
    <property type="entry name" value="Tetratricopeptide repeat domain"/>
    <property type="match status" value="3"/>
</dbReference>
<dbReference type="InterPro" id="IPR033443">
    <property type="entry name" value="PROP1-like_PPR_dom"/>
</dbReference>
<evidence type="ECO:0000313" key="16">
    <source>
        <dbReference type="Proteomes" id="UP000265515"/>
    </source>
</evidence>
<evidence type="ECO:0000259" key="14">
    <source>
        <dbReference type="Pfam" id="PF17917"/>
    </source>
</evidence>
<feature type="domain" description="Reverse transcriptase" evidence="12">
    <location>
        <begin position="303"/>
        <end position="359"/>
    </location>
</feature>
<organism evidence="15 16">
    <name type="scientific">Chara braunii</name>
    <name type="common">Braun's stonewort</name>
    <dbReference type="NCBI Taxonomy" id="69332"/>
    <lineage>
        <taxon>Eukaryota</taxon>
        <taxon>Viridiplantae</taxon>
        <taxon>Streptophyta</taxon>
        <taxon>Charophyceae</taxon>
        <taxon>Charales</taxon>
        <taxon>Characeae</taxon>
        <taxon>Chara</taxon>
    </lineage>
</organism>
<keyword evidence="4" id="KW-0540">Nuclease</keyword>
<evidence type="ECO:0000259" key="12">
    <source>
        <dbReference type="Pfam" id="PF00078"/>
    </source>
</evidence>
<dbReference type="GO" id="GO:0016787">
    <property type="term" value="F:hydrolase activity"/>
    <property type="evidence" value="ECO:0007669"/>
    <property type="project" value="UniProtKB-KW"/>
</dbReference>
<dbReference type="InterPro" id="IPR043502">
    <property type="entry name" value="DNA/RNA_pol_sf"/>
</dbReference>
<evidence type="ECO:0000256" key="5">
    <source>
        <dbReference type="ARBA" id="ARBA00022737"/>
    </source>
</evidence>
<dbReference type="Proteomes" id="UP000265515">
    <property type="component" value="Unassembled WGS sequence"/>
</dbReference>
<dbReference type="FunFam" id="3.30.70.270:FF:000020">
    <property type="entry name" value="Transposon Tf2-6 polyprotein-like Protein"/>
    <property type="match status" value="1"/>
</dbReference>
<name>A0A388K9U4_CHABU</name>
<dbReference type="Gene3D" id="1.10.340.70">
    <property type="match status" value="1"/>
</dbReference>
<keyword evidence="8" id="KW-0695">RNA-directed DNA polymerase</keyword>
<feature type="region of interest" description="Disordered" evidence="11">
    <location>
        <begin position="1"/>
        <end position="25"/>
    </location>
</feature>
<comment type="similarity">
    <text evidence="1">Belongs to the PPR family. P subfamily.</text>
</comment>
<keyword evidence="5" id="KW-0677">Repeat</keyword>
<dbReference type="EMBL" id="BFEA01000079">
    <property type="protein sequence ID" value="GBG66832.1"/>
    <property type="molecule type" value="Genomic_DNA"/>
</dbReference>
<dbReference type="OrthoDB" id="185373at2759"/>
<keyword evidence="16" id="KW-1185">Reference proteome</keyword>
<dbReference type="Pfam" id="PF13041">
    <property type="entry name" value="PPR_2"/>
    <property type="match status" value="2"/>
</dbReference>
<dbReference type="InterPro" id="IPR002885">
    <property type="entry name" value="PPR_rpt"/>
</dbReference>
<dbReference type="PANTHER" id="PTHR47939">
    <property type="entry name" value="MEMBRANE-ASSOCIATED SALT-INDUCIBLE PROTEIN-LIKE"/>
    <property type="match status" value="1"/>
</dbReference>
<keyword evidence="10" id="KW-0175">Coiled coil</keyword>
<feature type="region of interest" description="Disordered" evidence="11">
    <location>
        <begin position="840"/>
        <end position="992"/>
    </location>
</feature>
<dbReference type="CDD" id="cd09274">
    <property type="entry name" value="RNase_HI_RT_Ty3"/>
    <property type="match status" value="1"/>
</dbReference>
<feature type="repeat" description="PPR" evidence="9">
    <location>
        <begin position="1231"/>
        <end position="1265"/>
    </location>
</feature>
<keyword evidence="7" id="KW-0378">Hydrolase</keyword>
<dbReference type="PROSITE" id="PS51375">
    <property type="entry name" value="PPR"/>
    <property type="match status" value="8"/>
</dbReference>
<evidence type="ECO:0000256" key="10">
    <source>
        <dbReference type="SAM" id="Coils"/>
    </source>
</evidence>
<dbReference type="NCBIfam" id="TIGR00756">
    <property type="entry name" value="PPR"/>
    <property type="match status" value="7"/>
</dbReference>
<evidence type="ECO:0000256" key="11">
    <source>
        <dbReference type="SAM" id="MobiDB-lite"/>
    </source>
</evidence>
<feature type="compositionally biased region" description="Basic and acidic residues" evidence="11">
    <location>
        <begin position="853"/>
        <end position="877"/>
    </location>
</feature>
<dbReference type="InterPro" id="IPR011990">
    <property type="entry name" value="TPR-like_helical_dom_sf"/>
</dbReference>
<dbReference type="GO" id="GO:0003964">
    <property type="term" value="F:RNA-directed DNA polymerase activity"/>
    <property type="evidence" value="ECO:0007669"/>
    <property type="project" value="UniProtKB-KW"/>
</dbReference>
<accession>A0A388K9U4</accession>
<feature type="repeat" description="PPR" evidence="9">
    <location>
        <begin position="1161"/>
        <end position="1195"/>
    </location>
</feature>
<feature type="repeat" description="PPR" evidence="9">
    <location>
        <begin position="1196"/>
        <end position="1230"/>
    </location>
</feature>
<dbReference type="PANTHER" id="PTHR47939:SF1">
    <property type="entry name" value="OS04G0684500 PROTEIN"/>
    <property type="match status" value="1"/>
</dbReference>
<dbReference type="InterPro" id="IPR043128">
    <property type="entry name" value="Rev_trsase/Diguanyl_cyclase"/>
</dbReference>
<feature type="region of interest" description="Disordered" evidence="11">
    <location>
        <begin position="69"/>
        <end position="90"/>
    </location>
</feature>
<feature type="compositionally biased region" description="Basic and acidic residues" evidence="11">
    <location>
        <begin position="790"/>
        <end position="813"/>
    </location>
</feature>
<feature type="region of interest" description="Disordered" evidence="11">
    <location>
        <begin position="790"/>
        <end position="821"/>
    </location>
</feature>
<comment type="caution">
    <text evidence="15">The sequence shown here is derived from an EMBL/GenBank/DDBJ whole genome shotgun (WGS) entry which is preliminary data.</text>
</comment>
<keyword evidence="2" id="KW-0808">Transferase</keyword>
<feature type="repeat" description="PPR" evidence="9">
    <location>
        <begin position="1372"/>
        <end position="1406"/>
    </location>
</feature>
<dbReference type="STRING" id="69332.A0A388K9U4"/>
<dbReference type="Pfam" id="PF17177">
    <property type="entry name" value="PPR_long"/>
    <property type="match status" value="1"/>
</dbReference>
<dbReference type="Pfam" id="PF00078">
    <property type="entry name" value="RVT_1"/>
    <property type="match status" value="1"/>
</dbReference>
<dbReference type="Gramene" id="GBG66832">
    <property type="protein sequence ID" value="GBG66832"/>
    <property type="gene ID" value="CBR_g70710"/>
</dbReference>
<feature type="compositionally biased region" description="Acidic residues" evidence="11">
    <location>
        <begin position="955"/>
        <end position="992"/>
    </location>
</feature>
<dbReference type="InterPro" id="IPR041373">
    <property type="entry name" value="RT_RNaseH"/>
</dbReference>
<feature type="domain" description="PROP1-like PPR" evidence="13">
    <location>
        <begin position="1277"/>
        <end position="1417"/>
    </location>
</feature>
<evidence type="ECO:0000259" key="13">
    <source>
        <dbReference type="Pfam" id="PF17177"/>
    </source>
</evidence>
<feature type="compositionally biased region" description="Low complexity" evidence="11">
    <location>
        <begin position="931"/>
        <end position="940"/>
    </location>
</feature>
<evidence type="ECO:0008006" key="17">
    <source>
        <dbReference type="Google" id="ProtNLM"/>
    </source>
</evidence>
<feature type="domain" description="Reverse transcriptase RNase H-like" evidence="14">
    <location>
        <begin position="448"/>
        <end position="551"/>
    </location>
</feature>
<dbReference type="SUPFAM" id="SSF56672">
    <property type="entry name" value="DNA/RNA polymerases"/>
    <property type="match status" value="1"/>
</dbReference>
<feature type="repeat" description="PPR" evidence="9">
    <location>
        <begin position="1266"/>
        <end position="1296"/>
    </location>
</feature>
<proteinExistence type="inferred from homology"/>
<evidence type="ECO:0000256" key="7">
    <source>
        <dbReference type="ARBA" id="ARBA00022801"/>
    </source>
</evidence>
<keyword evidence="3" id="KW-0548">Nucleotidyltransferase</keyword>
<feature type="repeat" description="PPR" evidence="9">
    <location>
        <begin position="1337"/>
        <end position="1371"/>
    </location>
</feature>
<protein>
    <recommendedName>
        <fullName evidence="17">Reverse transcriptase domain-containing protein</fullName>
    </recommendedName>
</protein>
<evidence type="ECO:0000313" key="15">
    <source>
        <dbReference type="EMBL" id="GBG66832.1"/>
    </source>
</evidence>
<feature type="compositionally biased region" description="Basic and acidic residues" evidence="11">
    <location>
        <begin position="900"/>
        <end position="910"/>
    </location>
</feature>
<feature type="compositionally biased region" description="Basic and acidic residues" evidence="11">
    <location>
        <begin position="1"/>
        <end position="11"/>
    </location>
</feature>
<evidence type="ECO:0000256" key="2">
    <source>
        <dbReference type="ARBA" id="ARBA00022679"/>
    </source>
</evidence>
<evidence type="ECO:0000256" key="1">
    <source>
        <dbReference type="ARBA" id="ARBA00007626"/>
    </source>
</evidence>
<evidence type="ECO:0000256" key="3">
    <source>
        <dbReference type="ARBA" id="ARBA00022695"/>
    </source>
</evidence>
<feature type="compositionally biased region" description="Acidic residues" evidence="11">
    <location>
        <begin position="79"/>
        <end position="90"/>
    </location>
</feature>
<keyword evidence="6" id="KW-0255">Endonuclease</keyword>
<dbReference type="GO" id="GO:0004519">
    <property type="term" value="F:endonuclease activity"/>
    <property type="evidence" value="ECO:0007669"/>
    <property type="project" value="UniProtKB-KW"/>
</dbReference>
<feature type="repeat" description="PPR" evidence="9">
    <location>
        <begin position="1126"/>
        <end position="1160"/>
    </location>
</feature>
<feature type="coiled-coil region" evidence="10">
    <location>
        <begin position="174"/>
        <end position="201"/>
    </location>
</feature>
<reference evidence="15 16" key="1">
    <citation type="journal article" date="2018" name="Cell">
        <title>The Chara Genome: Secondary Complexity and Implications for Plant Terrestrialization.</title>
        <authorList>
            <person name="Nishiyama T."/>
            <person name="Sakayama H."/>
            <person name="Vries J.D."/>
            <person name="Buschmann H."/>
            <person name="Saint-Marcoux D."/>
            <person name="Ullrich K.K."/>
            <person name="Haas F.B."/>
            <person name="Vanderstraeten L."/>
            <person name="Becker D."/>
            <person name="Lang D."/>
            <person name="Vosolsobe S."/>
            <person name="Rombauts S."/>
            <person name="Wilhelmsson P.K.I."/>
            <person name="Janitza P."/>
            <person name="Kern R."/>
            <person name="Heyl A."/>
            <person name="Rumpler F."/>
            <person name="Villalobos L.I.A.C."/>
            <person name="Clay J.M."/>
            <person name="Skokan R."/>
            <person name="Toyoda A."/>
            <person name="Suzuki Y."/>
            <person name="Kagoshima H."/>
            <person name="Schijlen E."/>
            <person name="Tajeshwar N."/>
            <person name="Catarino B."/>
            <person name="Hetherington A.J."/>
            <person name="Saltykova A."/>
            <person name="Bonnot C."/>
            <person name="Breuninger H."/>
            <person name="Symeonidi A."/>
            <person name="Radhakrishnan G.V."/>
            <person name="Van Nieuwerburgh F."/>
            <person name="Deforce D."/>
            <person name="Chang C."/>
            <person name="Karol K.G."/>
            <person name="Hedrich R."/>
            <person name="Ulvskov P."/>
            <person name="Glockner G."/>
            <person name="Delwiche C.F."/>
            <person name="Petrasek J."/>
            <person name="Van de Peer Y."/>
            <person name="Friml J."/>
            <person name="Beilby M."/>
            <person name="Dolan L."/>
            <person name="Kohara Y."/>
            <person name="Sugano S."/>
            <person name="Fujiyama A."/>
            <person name="Delaux P.-M."/>
            <person name="Quint M."/>
            <person name="TheiBen G."/>
            <person name="Hagemann M."/>
            <person name="Harholt J."/>
            <person name="Dunand C."/>
            <person name="Zachgo S."/>
            <person name="Langdale J."/>
            <person name="Maumus F."/>
            <person name="Straeten D.V.D."/>
            <person name="Gould S.B."/>
            <person name="Rensing S.A."/>
        </authorList>
    </citation>
    <scope>NUCLEOTIDE SEQUENCE [LARGE SCALE GENOMIC DNA]</scope>
    <source>
        <strain evidence="15 16">S276</strain>
    </source>
</reference>
<dbReference type="Pfam" id="PF17917">
    <property type="entry name" value="RT_RNaseH"/>
    <property type="match status" value="1"/>
</dbReference>
<evidence type="ECO:0000256" key="8">
    <source>
        <dbReference type="ARBA" id="ARBA00022918"/>
    </source>
</evidence>
<feature type="compositionally biased region" description="Basic and acidic residues" evidence="11">
    <location>
        <begin position="69"/>
        <end position="78"/>
    </location>
</feature>
<evidence type="ECO:0000256" key="4">
    <source>
        <dbReference type="ARBA" id="ARBA00022722"/>
    </source>
</evidence>